<keyword evidence="2" id="KW-1185">Reference proteome</keyword>
<reference evidence="1 2" key="1">
    <citation type="submission" date="2021-06" db="EMBL/GenBank/DDBJ databases">
        <title>Caerostris extrusa draft genome.</title>
        <authorList>
            <person name="Kono N."/>
            <person name="Arakawa K."/>
        </authorList>
    </citation>
    <scope>NUCLEOTIDE SEQUENCE [LARGE SCALE GENOMIC DNA]</scope>
</reference>
<evidence type="ECO:0000313" key="2">
    <source>
        <dbReference type="Proteomes" id="UP001054945"/>
    </source>
</evidence>
<dbReference type="Proteomes" id="UP001054945">
    <property type="component" value="Unassembled WGS sequence"/>
</dbReference>
<accession>A0AAV4PPC7</accession>
<protein>
    <submittedName>
        <fullName evidence="1">Uncharacterized protein</fullName>
    </submittedName>
</protein>
<dbReference type="EMBL" id="BPLR01005021">
    <property type="protein sequence ID" value="GIX99247.1"/>
    <property type="molecule type" value="Genomic_DNA"/>
</dbReference>
<sequence>MVGWKVPAGYSAPGWYLRGPGLQKVPSIAVGYWSVQVILCERYLWQRCWRTWNILGDDWVFTGSWMVQRVYDWNVQIRAVSVIVVVHKKKGFPPSVAYVHHFGLKVLSFLGIASRTEDGFVRIRL</sequence>
<proteinExistence type="predicted"/>
<comment type="caution">
    <text evidence="1">The sequence shown here is derived from an EMBL/GenBank/DDBJ whole genome shotgun (WGS) entry which is preliminary data.</text>
</comment>
<evidence type="ECO:0000313" key="1">
    <source>
        <dbReference type="EMBL" id="GIX99247.1"/>
    </source>
</evidence>
<name>A0AAV4PPC7_CAEEX</name>
<dbReference type="AlphaFoldDB" id="A0AAV4PPC7"/>
<organism evidence="1 2">
    <name type="scientific">Caerostris extrusa</name>
    <name type="common">Bark spider</name>
    <name type="synonym">Caerostris bankana</name>
    <dbReference type="NCBI Taxonomy" id="172846"/>
    <lineage>
        <taxon>Eukaryota</taxon>
        <taxon>Metazoa</taxon>
        <taxon>Ecdysozoa</taxon>
        <taxon>Arthropoda</taxon>
        <taxon>Chelicerata</taxon>
        <taxon>Arachnida</taxon>
        <taxon>Araneae</taxon>
        <taxon>Araneomorphae</taxon>
        <taxon>Entelegynae</taxon>
        <taxon>Araneoidea</taxon>
        <taxon>Araneidae</taxon>
        <taxon>Caerostris</taxon>
    </lineage>
</organism>
<gene>
    <name evidence="1" type="ORF">CEXT_116761</name>
</gene>